<feature type="transmembrane region" description="Helical" evidence="5">
    <location>
        <begin position="188"/>
        <end position="208"/>
    </location>
</feature>
<dbReference type="InterPro" id="IPR050327">
    <property type="entry name" value="Proton-linked_MCT"/>
</dbReference>
<dbReference type="InterPro" id="IPR036259">
    <property type="entry name" value="MFS_trans_sf"/>
</dbReference>
<dbReference type="PANTHER" id="PTHR11360:SF284">
    <property type="entry name" value="EG:103B4.3 PROTEIN-RELATED"/>
    <property type="match status" value="1"/>
</dbReference>
<keyword evidence="8" id="KW-1185">Reference proteome</keyword>
<dbReference type="InterPro" id="IPR011701">
    <property type="entry name" value="MFS"/>
</dbReference>
<comment type="subcellular location">
    <subcellularLocation>
        <location evidence="1">Cell membrane</location>
        <topology evidence="1">Multi-pass membrane protein</topology>
    </subcellularLocation>
</comment>
<dbReference type="InterPro" id="IPR020846">
    <property type="entry name" value="MFS_dom"/>
</dbReference>
<evidence type="ECO:0000259" key="6">
    <source>
        <dbReference type="PROSITE" id="PS50850"/>
    </source>
</evidence>
<evidence type="ECO:0000256" key="3">
    <source>
        <dbReference type="ARBA" id="ARBA00022989"/>
    </source>
</evidence>
<feature type="transmembrane region" description="Helical" evidence="5">
    <location>
        <begin position="70"/>
        <end position="87"/>
    </location>
</feature>
<feature type="transmembrane region" description="Helical" evidence="5">
    <location>
        <begin position="405"/>
        <end position="428"/>
    </location>
</feature>
<name>A0ABT1G2V9_9CORY</name>
<feature type="transmembrane region" description="Helical" evidence="5">
    <location>
        <begin position="319"/>
        <end position="337"/>
    </location>
</feature>
<evidence type="ECO:0000313" key="7">
    <source>
        <dbReference type="EMBL" id="MCP1388364.1"/>
    </source>
</evidence>
<dbReference type="SUPFAM" id="SSF103473">
    <property type="entry name" value="MFS general substrate transporter"/>
    <property type="match status" value="1"/>
</dbReference>
<keyword evidence="2 5" id="KW-0812">Transmembrane</keyword>
<evidence type="ECO:0000313" key="8">
    <source>
        <dbReference type="Proteomes" id="UP001204000"/>
    </source>
</evidence>
<evidence type="ECO:0000256" key="5">
    <source>
        <dbReference type="SAM" id="Phobius"/>
    </source>
</evidence>
<dbReference type="Gene3D" id="1.20.1250.20">
    <property type="entry name" value="MFS general substrate transporter like domains"/>
    <property type="match status" value="2"/>
</dbReference>
<evidence type="ECO:0000256" key="4">
    <source>
        <dbReference type="ARBA" id="ARBA00023136"/>
    </source>
</evidence>
<protein>
    <submittedName>
        <fullName evidence="7">MFS transporter</fullName>
    </submittedName>
</protein>
<proteinExistence type="predicted"/>
<feature type="transmembrane region" description="Helical" evidence="5">
    <location>
        <begin position="250"/>
        <end position="268"/>
    </location>
</feature>
<feature type="transmembrane region" description="Helical" evidence="5">
    <location>
        <begin position="32"/>
        <end position="58"/>
    </location>
</feature>
<feature type="transmembrane region" description="Helical" evidence="5">
    <location>
        <begin position="122"/>
        <end position="145"/>
    </location>
</feature>
<organism evidence="7 8">
    <name type="scientific">Corynebacterium stercoris</name>
    <dbReference type="NCBI Taxonomy" id="2943490"/>
    <lineage>
        <taxon>Bacteria</taxon>
        <taxon>Bacillati</taxon>
        <taxon>Actinomycetota</taxon>
        <taxon>Actinomycetes</taxon>
        <taxon>Mycobacteriales</taxon>
        <taxon>Corynebacteriaceae</taxon>
        <taxon>Corynebacterium</taxon>
    </lineage>
</organism>
<evidence type="ECO:0000256" key="2">
    <source>
        <dbReference type="ARBA" id="ARBA00022692"/>
    </source>
</evidence>
<feature type="transmembrane region" description="Helical" evidence="5">
    <location>
        <begin position="377"/>
        <end position="399"/>
    </location>
</feature>
<gene>
    <name evidence="7" type="ORF">M5J20_09220</name>
</gene>
<accession>A0ABT1G2V9</accession>
<dbReference type="Pfam" id="PF07690">
    <property type="entry name" value="MFS_1"/>
    <property type="match status" value="2"/>
</dbReference>
<dbReference type="PANTHER" id="PTHR11360">
    <property type="entry name" value="MONOCARBOXYLATE TRANSPORTER"/>
    <property type="match status" value="1"/>
</dbReference>
<dbReference type="EMBL" id="JAMFTQ010000014">
    <property type="protein sequence ID" value="MCP1388364.1"/>
    <property type="molecule type" value="Genomic_DNA"/>
</dbReference>
<keyword evidence="4 5" id="KW-0472">Membrane</keyword>
<feature type="domain" description="Major facilitator superfamily (MFS) profile" evidence="6">
    <location>
        <begin position="28"/>
        <end position="432"/>
    </location>
</feature>
<sequence>MSSAVGSNSPAPAYSPEQIAASEKMSGVYLRIAIGACLINIAMAVSFTAMSFFTPVILGEFTSFSASEFLIYYTLLGICSALSMPLAGQLVDKIKAQGLLILGGSVTAAGLVLFGISSKIWMFYLAGIIIGLGVGLSAQYVPVVVINRWFIKGKGTVLGIALAGSGIGGAIFGAVLPKLIDATGWRPTAFFLAAFFAAFTVLPALFLIRNSPADARVPAFGQLSADADQTATAGGVEPGLTQAEAYKSPGFYVLAFSVLLLGITYGLTQHLVNYLSNTPWDIYVPPEKISAVIVTEMIALIIFKPFLGWLIDKIGLMKTLWITLGFAAIAVLVSTWVTFFIPYLVLIVFMSLGAANGTVSPPLIAQAAFGQRDFAKIWGVLGMAFPIGLALGTPLWGWFPERFGSYGMGFVLVPVATLIFLIGFQFAVMHTRKQWATAPLAAA</sequence>
<dbReference type="RefSeq" id="WP_253578890.1">
    <property type="nucleotide sequence ID" value="NZ_JAMFTQ010000014.1"/>
</dbReference>
<feature type="transmembrane region" description="Helical" evidence="5">
    <location>
        <begin position="157"/>
        <end position="176"/>
    </location>
</feature>
<feature type="transmembrane region" description="Helical" evidence="5">
    <location>
        <begin position="288"/>
        <end position="307"/>
    </location>
</feature>
<dbReference type="PROSITE" id="PS50850">
    <property type="entry name" value="MFS"/>
    <property type="match status" value="1"/>
</dbReference>
<evidence type="ECO:0000256" key="1">
    <source>
        <dbReference type="ARBA" id="ARBA00004651"/>
    </source>
</evidence>
<dbReference type="Proteomes" id="UP001204000">
    <property type="component" value="Unassembled WGS sequence"/>
</dbReference>
<reference evidence="7" key="1">
    <citation type="submission" date="2022-05" db="EMBL/GenBank/DDBJ databases">
        <title>Corynebacterium sp. TA-R-1 sp. nov., isolated from human feces.</title>
        <authorList>
            <person name="Shamsuzzaman M."/>
            <person name="Dahal R.H."/>
        </authorList>
    </citation>
    <scope>NUCLEOTIDE SEQUENCE</scope>
    <source>
        <strain evidence="7">TA-R-1</strain>
    </source>
</reference>
<keyword evidence="3 5" id="KW-1133">Transmembrane helix</keyword>
<feature type="transmembrane region" description="Helical" evidence="5">
    <location>
        <begin position="99"/>
        <end position="116"/>
    </location>
</feature>
<comment type="caution">
    <text evidence="7">The sequence shown here is derived from an EMBL/GenBank/DDBJ whole genome shotgun (WGS) entry which is preliminary data.</text>
</comment>